<proteinExistence type="predicted"/>
<dbReference type="RefSeq" id="WP_248155639.1">
    <property type="nucleotide sequence ID" value="NZ_JALNMJ010000010.1"/>
</dbReference>
<reference evidence="1" key="1">
    <citation type="submission" date="2022-04" db="EMBL/GenBank/DDBJ databases">
        <title>Roseibium sp. CAU 1639 isolated from mud.</title>
        <authorList>
            <person name="Kim W."/>
        </authorList>
    </citation>
    <scope>NUCLEOTIDE SEQUENCE</scope>
    <source>
        <strain evidence="1">CAU 1639</strain>
    </source>
</reference>
<evidence type="ECO:0008006" key="3">
    <source>
        <dbReference type="Google" id="ProtNLM"/>
    </source>
</evidence>
<sequence>MPAFVRWLSLQIQRQLVHLLFSCQPIAERPTDHNPGIQPGFQNGKDAAARNEIRIADLPRRDTAQLTETDADTAARVCVFKRGRQNFSLYQLHPVLSQF</sequence>
<evidence type="ECO:0000313" key="1">
    <source>
        <dbReference type="EMBL" id="MCK7613605.1"/>
    </source>
</evidence>
<protein>
    <recommendedName>
        <fullName evidence="3">Secreted protein</fullName>
    </recommendedName>
</protein>
<comment type="caution">
    <text evidence="1">The sequence shown here is derived from an EMBL/GenBank/DDBJ whole genome shotgun (WGS) entry which is preliminary data.</text>
</comment>
<gene>
    <name evidence="1" type="ORF">M0H32_15635</name>
</gene>
<accession>A0ABT0GWK4</accession>
<name>A0ABT0GWK4_9HYPH</name>
<dbReference type="EMBL" id="JALNMJ010000010">
    <property type="protein sequence ID" value="MCK7613605.1"/>
    <property type="molecule type" value="Genomic_DNA"/>
</dbReference>
<dbReference type="Proteomes" id="UP001431221">
    <property type="component" value="Unassembled WGS sequence"/>
</dbReference>
<evidence type="ECO:0000313" key="2">
    <source>
        <dbReference type="Proteomes" id="UP001431221"/>
    </source>
</evidence>
<keyword evidence="2" id="KW-1185">Reference proteome</keyword>
<organism evidence="1 2">
    <name type="scientific">Roseibium sediminicola</name>
    <dbReference type="NCBI Taxonomy" id="2933272"/>
    <lineage>
        <taxon>Bacteria</taxon>
        <taxon>Pseudomonadati</taxon>
        <taxon>Pseudomonadota</taxon>
        <taxon>Alphaproteobacteria</taxon>
        <taxon>Hyphomicrobiales</taxon>
        <taxon>Stappiaceae</taxon>
        <taxon>Roseibium</taxon>
    </lineage>
</organism>